<name>A0ABY8APM6_9GAMM</name>
<evidence type="ECO:0008006" key="3">
    <source>
        <dbReference type="Google" id="ProtNLM"/>
    </source>
</evidence>
<dbReference type="Proteomes" id="UP001222087">
    <property type="component" value="Chromosome"/>
</dbReference>
<organism evidence="1 2">
    <name type="scientific">Legionella cardiaca</name>
    <dbReference type="NCBI Taxonomy" id="1071983"/>
    <lineage>
        <taxon>Bacteria</taxon>
        <taxon>Pseudomonadati</taxon>
        <taxon>Pseudomonadota</taxon>
        <taxon>Gammaproteobacteria</taxon>
        <taxon>Legionellales</taxon>
        <taxon>Legionellaceae</taxon>
        <taxon>Legionella</taxon>
    </lineage>
</organism>
<keyword evidence="2" id="KW-1185">Reference proteome</keyword>
<dbReference type="EMBL" id="CP119078">
    <property type="protein sequence ID" value="WED42664.1"/>
    <property type="molecule type" value="Genomic_DNA"/>
</dbReference>
<evidence type="ECO:0000313" key="2">
    <source>
        <dbReference type="Proteomes" id="UP001222087"/>
    </source>
</evidence>
<protein>
    <recommendedName>
        <fullName evidence="3">Tetratricopeptide repeat protein</fullName>
    </recommendedName>
</protein>
<sequence>MKFYFNTPNQINGDTAYNEGNFEEAIDYYHKGLTDLQRYAATTLPKHTDFYDGLAYVLVDILTVEAQFISDSIDDFAKAQTHWQSANSLIQELDVVFSEKLRGKHNIETTEEVIQKVYSMLANACEEISDEIVDALESLENIHAIPSPTLAEATEWMQRAITYRQKANETIPLASHLGYLHLLEQQYKTTQNESALNVIANYINNHRLLEQPIAEPLQKLELLSYAIRVAVVKNATADIQNFKSACPALYLNLSVEDKENDIIADLQTLIELELDFFSHNLPSHTDETNDPPATNNSMEIVYTQLSEIVSASTAMEDNIPCFEQIPDVVAPMLLATHASEIPSSFPFLSAIDNCVSQESPMATEVFSKQATEQHVDGLQHRFFAPVSPIVVPSKTGSEHCQALKLGLNNITCPPVNPKYLANLLCLVADFFGKYRAKAIPKQDAILIAYDLYQNALKIYPGHRTAQERYQELVTAHLTILKPYHRFGSKPQVNNRDPRLEKLSQSLFSEGIEEMTTQLETLLLTDDKKLIASIKALVSYLGKNLEEGTITGSQRSDLKKALFSAFKSALSEPVNNSNLDNPTYS</sequence>
<accession>A0ABY8APM6</accession>
<dbReference type="Gene3D" id="1.25.40.10">
    <property type="entry name" value="Tetratricopeptide repeat domain"/>
    <property type="match status" value="1"/>
</dbReference>
<evidence type="ECO:0000313" key="1">
    <source>
        <dbReference type="EMBL" id="WED42664.1"/>
    </source>
</evidence>
<dbReference type="InterPro" id="IPR011990">
    <property type="entry name" value="TPR-like_helical_dom_sf"/>
</dbReference>
<reference evidence="1 2" key="1">
    <citation type="submission" date="2023-02" db="EMBL/GenBank/DDBJ databases">
        <title>Genome Sequence of L. cardiaca H63T.</title>
        <authorList>
            <person name="Lopez A.E."/>
            <person name="Cianciotto N.P."/>
        </authorList>
    </citation>
    <scope>NUCLEOTIDE SEQUENCE [LARGE SCALE GENOMIC DNA]</scope>
    <source>
        <strain evidence="1 2">H63</strain>
    </source>
</reference>
<gene>
    <name evidence="1" type="ORF">PXX05_12260</name>
</gene>
<dbReference type="RefSeq" id="WP_275088480.1">
    <property type="nucleotide sequence ID" value="NZ_CP119078.1"/>
</dbReference>
<proteinExistence type="predicted"/>